<gene>
    <name evidence="3" type="ORF">ACJMK2_023507</name>
</gene>
<dbReference type="PROSITE" id="PS50888">
    <property type="entry name" value="BHLH"/>
    <property type="match status" value="1"/>
</dbReference>
<feature type="region of interest" description="Disordered" evidence="1">
    <location>
        <begin position="117"/>
        <end position="152"/>
    </location>
</feature>
<proteinExistence type="predicted"/>
<dbReference type="InterPro" id="IPR050283">
    <property type="entry name" value="E-box_TF_Regulators"/>
</dbReference>
<dbReference type="SMART" id="SM00353">
    <property type="entry name" value="HLH"/>
    <property type="match status" value="1"/>
</dbReference>
<organism evidence="3 4">
    <name type="scientific">Sinanodonta woodiana</name>
    <name type="common">Chinese pond mussel</name>
    <name type="synonym">Anodonta woodiana</name>
    <dbReference type="NCBI Taxonomy" id="1069815"/>
    <lineage>
        <taxon>Eukaryota</taxon>
        <taxon>Metazoa</taxon>
        <taxon>Spiralia</taxon>
        <taxon>Lophotrochozoa</taxon>
        <taxon>Mollusca</taxon>
        <taxon>Bivalvia</taxon>
        <taxon>Autobranchia</taxon>
        <taxon>Heteroconchia</taxon>
        <taxon>Palaeoheterodonta</taxon>
        <taxon>Unionida</taxon>
        <taxon>Unionoidea</taxon>
        <taxon>Unionidae</taxon>
        <taxon>Unioninae</taxon>
        <taxon>Sinanodonta</taxon>
    </lineage>
</organism>
<dbReference type="Gene3D" id="4.10.280.10">
    <property type="entry name" value="Helix-loop-helix DNA-binding domain"/>
    <property type="match status" value="1"/>
</dbReference>
<dbReference type="CDD" id="cd11415">
    <property type="entry name" value="bHLH_TS_FERD3L_NATO3"/>
    <property type="match status" value="1"/>
</dbReference>
<evidence type="ECO:0000259" key="2">
    <source>
        <dbReference type="PROSITE" id="PS50888"/>
    </source>
</evidence>
<feature type="compositionally biased region" description="Polar residues" evidence="1">
    <location>
        <begin position="117"/>
        <end position="132"/>
    </location>
</feature>
<dbReference type="InterPro" id="IPR036638">
    <property type="entry name" value="HLH_DNA-bd_sf"/>
</dbReference>
<dbReference type="EMBL" id="JBJQND010000019">
    <property type="protein sequence ID" value="KAL3831804.1"/>
    <property type="molecule type" value="Genomic_DNA"/>
</dbReference>
<sequence>MEVFEQEKLTDSSALNEIRYNFGTFNPYSNISMDSQETGLSYQEYDWTRINSENPARHLYPQVADDTQQYHSYLGYSNIPQTTDIIAGSHYIPGSELGYASSLSHLGYTGNENIYSPQSYGNVSPSNSTGSNGKPKRKRVQTSSQRKAANVRERRRMFHLNEAFDDLRKRLPAFNYEKRLSRIETLRLAITYIAFMKDVADGEDPNNVKLKTYKDIQEDLFSEFKDKLSEDSYE</sequence>
<dbReference type="SUPFAM" id="SSF47459">
    <property type="entry name" value="HLH, helix-loop-helix DNA-binding domain"/>
    <property type="match status" value="1"/>
</dbReference>
<feature type="domain" description="BHLH" evidence="2">
    <location>
        <begin position="144"/>
        <end position="196"/>
    </location>
</feature>
<dbReference type="Proteomes" id="UP001634394">
    <property type="component" value="Unassembled WGS sequence"/>
</dbReference>
<reference evidence="3 4" key="1">
    <citation type="submission" date="2024-11" db="EMBL/GenBank/DDBJ databases">
        <title>Chromosome-level genome assembly of the freshwater bivalve Anodonta woodiana.</title>
        <authorList>
            <person name="Chen X."/>
        </authorList>
    </citation>
    <scope>NUCLEOTIDE SEQUENCE [LARGE SCALE GENOMIC DNA]</scope>
    <source>
        <strain evidence="3">MN2024</strain>
        <tissue evidence="3">Gills</tissue>
    </source>
</reference>
<protein>
    <recommendedName>
        <fullName evidence="2">BHLH domain-containing protein</fullName>
    </recommendedName>
</protein>
<dbReference type="Pfam" id="PF00010">
    <property type="entry name" value="HLH"/>
    <property type="match status" value="1"/>
</dbReference>
<dbReference type="AlphaFoldDB" id="A0ABD3T4H3"/>
<accession>A0ABD3T4H3</accession>
<keyword evidence="4" id="KW-1185">Reference proteome</keyword>
<dbReference type="PANTHER" id="PTHR23349">
    <property type="entry name" value="BASIC HELIX-LOOP-HELIX TRANSCRIPTION FACTOR, TWIST"/>
    <property type="match status" value="1"/>
</dbReference>
<evidence type="ECO:0000313" key="3">
    <source>
        <dbReference type="EMBL" id="KAL3831804.1"/>
    </source>
</evidence>
<name>A0ABD3T4H3_SINWO</name>
<dbReference type="PANTHER" id="PTHR23349:SF63">
    <property type="entry name" value="FER3-LIKE PROTEIN"/>
    <property type="match status" value="1"/>
</dbReference>
<evidence type="ECO:0000313" key="4">
    <source>
        <dbReference type="Proteomes" id="UP001634394"/>
    </source>
</evidence>
<evidence type="ECO:0000256" key="1">
    <source>
        <dbReference type="SAM" id="MobiDB-lite"/>
    </source>
</evidence>
<comment type="caution">
    <text evidence="3">The sequence shown here is derived from an EMBL/GenBank/DDBJ whole genome shotgun (WGS) entry which is preliminary data.</text>
</comment>
<dbReference type="InterPro" id="IPR011598">
    <property type="entry name" value="bHLH_dom"/>
</dbReference>